<keyword evidence="4 5" id="KW-0274">FAD</keyword>
<evidence type="ECO:0000256" key="5">
    <source>
        <dbReference type="PIRSR" id="PIRSR000137-2"/>
    </source>
</evidence>
<dbReference type="AlphaFoldDB" id="A0A317EIP5"/>
<accession>A0A317EIP5</accession>
<evidence type="ECO:0000256" key="3">
    <source>
        <dbReference type="ARBA" id="ARBA00022630"/>
    </source>
</evidence>
<dbReference type="InterPro" id="IPR000172">
    <property type="entry name" value="GMC_OxRdtase_N"/>
</dbReference>
<dbReference type="PANTHER" id="PTHR11552">
    <property type="entry name" value="GLUCOSE-METHANOL-CHOLINE GMC OXIDOREDUCTASE"/>
    <property type="match status" value="1"/>
</dbReference>
<dbReference type="InterPro" id="IPR007867">
    <property type="entry name" value="GMC_OxRtase_C"/>
</dbReference>
<evidence type="ECO:0000259" key="6">
    <source>
        <dbReference type="PROSITE" id="PS00624"/>
    </source>
</evidence>
<feature type="binding site" evidence="5">
    <location>
        <position position="81"/>
    </location>
    <ligand>
        <name>FAD</name>
        <dbReference type="ChEBI" id="CHEBI:57692"/>
    </ligand>
</feature>
<evidence type="ECO:0000313" key="7">
    <source>
        <dbReference type="EMBL" id="PWR25303.1"/>
    </source>
</evidence>
<evidence type="ECO:0000313" key="8">
    <source>
        <dbReference type="Proteomes" id="UP000245461"/>
    </source>
</evidence>
<evidence type="ECO:0000256" key="2">
    <source>
        <dbReference type="ARBA" id="ARBA00010790"/>
    </source>
</evidence>
<comment type="caution">
    <text evidence="7">The sequence shown here is derived from an EMBL/GenBank/DDBJ whole genome shotgun (WGS) entry which is preliminary data.</text>
</comment>
<feature type="binding site" evidence="5">
    <location>
        <position position="218"/>
    </location>
    <ligand>
        <name>FAD</name>
        <dbReference type="ChEBI" id="CHEBI:57692"/>
    </ligand>
</feature>
<dbReference type="SUPFAM" id="SSF54373">
    <property type="entry name" value="FAD-linked reductases, C-terminal domain"/>
    <property type="match status" value="1"/>
</dbReference>
<name>A0A317EIP5_9PROT</name>
<dbReference type="NCBIfam" id="NF002550">
    <property type="entry name" value="PRK02106.1"/>
    <property type="match status" value="1"/>
</dbReference>
<comment type="cofactor">
    <cofactor evidence="1 5">
        <name>FAD</name>
        <dbReference type="ChEBI" id="CHEBI:57692"/>
    </cofactor>
</comment>
<keyword evidence="8" id="KW-1185">Reference proteome</keyword>
<dbReference type="Pfam" id="PF05199">
    <property type="entry name" value="GMC_oxred_C"/>
    <property type="match status" value="1"/>
</dbReference>
<gene>
    <name evidence="7" type="ORF">DKG74_05950</name>
</gene>
<protein>
    <submittedName>
        <fullName evidence="7">Choline dehydrogenase</fullName>
    </submittedName>
</protein>
<dbReference type="Pfam" id="PF00732">
    <property type="entry name" value="GMC_oxred_N"/>
    <property type="match status" value="1"/>
</dbReference>
<reference evidence="7 8" key="1">
    <citation type="submission" date="2018-05" db="EMBL/GenBank/DDBJ databases">
        <title>Zavarzinia sp. HR-AS.</title>
        <authorList>
            <person name="Lee Y."/>
            <person name="Jeon C.O."/>
        </authorList>
    </citation>
    <scope>NUCLEOTIDE SEQUENCE [LARGE SCALE GENOMIC DNA]</scope>
    <source>
        <strain evidence="7 8">HR-AS</strain>
    </source>
</reference>
<dbReference type="Gene3D" id="3.30.560.10">
    <property type="entry name" value="Glucose Oxidase, domain 3"/>
    <property type="match status" value="1"/>
</dbReference>
<dbReference type="OrthoDB" id="9785276at2"/>
<dbReference type="SUPFAM" id="SSF51905">
    <property type="entry name" value="FAD/NAD(P)-binding domain"/>
    <property type="match status" value="1"/>
</dbReference>
<dbReference type="InterPro" id="IPR012132">
    <property type="entry name" value="GMC_OxRdtase"/>
</dbReference>
<evidence type="ECO:0000256" key="4">
    <source>
        <dbReference type="ARBA" id="ARBA00022827"/>
    </source>
</evidence>
<dbReference type="PIRSF" id="PIRSF000137">
    <property type="entry name" value="Alcohol_oxidase"/>
    <property type="match status" value="1"/>
</dbReference>
<dbReference type="PANTHER" id="PTHR11552:SF147">
    <property type="entry name" value="CHOLINE DEHYDROGENASE, MITOCHONDRIAL"/>
    <property type="match status" value="1"/>
</dbReference>
<dbReference type="InterPro" id="IPR036188">
    <property type="entry name" value="FAD/NAD-bd_sf"/>
</dbReference>
<feature type="domain" description="Glucose-methanol-choline oxidoreductase N-terminal" evidence="6">
    <location>
        <begin position="253"/>
        <end position="267"/>
    </location>
</feature>
<feature type="binding site" evidence="5">
    <location>
        <begin position="89"/>
        <end position="92"/>
    </location>
    <ligand>
        <name>FAD</name>
        <dbReference type="ChEBI" id="CHEBI:57692"/>
    </ligand>
</feature>
<dbReference type="RefSeq" id="WP_109903615.1">
    <property type="nucleotide sequence ID" value="NZ_QGLE01000002.1"/>
</dbReference>
<dbReference type="EMBL" id="QGLE01000002">
    <property type="protein sequence ID" value="PWR25303.1"/>
    <property type="molecule type" value="Genomic_DNA"/>
</dbReference>
<dbReference type="Gene3D" id="3.50.50.60">
    <property type="entry name" value="FAD/NAD(P)-binding domain"/>
    <property type="match status" value="1"/>
</dbReference>
<sequence length="532" mass="57388">MPDYVIVGAGSAGCVLANRLSADPSIHVTLIEAGGRDRSFLYRIPAGFFALMKSGKGNWNYETVPQPGLGGRTMYFPRGKVLGGSSSINGLVVSRGNPGDYDRWSQLGNPGWSFRDCLPDFRRIEAYAEGDPEWRGQAGPITVSLTPVEAMNPISRAFIEGGRQAGFPLNRDVNAANPHGMAQMQGNYAHGERQSAAARYLRPALTRPNLRVITGALVTRVVVRAGRAVAVEYRHGGRLNTVEAEREVILAGGAVNSPQLLQLSGIGDPGDLRPHGIRVIAELPGVGRNLRDHLAISLKQRLKQPISLLSGLKPLAMARALGQYLLFRGGPAAVSALEAWAHLKSREGLEYPDLQLYCVPLMYNDHGRDVIPVEGFMTTITGLRSESCGRIAIRSADPAEAPAIDPRYLSASEDLRVLRDGIRLSRRIVAQPAFDAFRGDEYAPGAACTSDQELDHYIRDQAATLYHPVGTCRMGSDDKAVVDPQLKVRGIDGLRVVDASVMPDIVSGNTNFPTMMIAEKAARSILGQTAGP</sequence>
<dbReference type="GO" id="GO:0050660">
    <property type="term" value="F:flavin adenine dinucleotide binding"/>
    <property type="evidence" value="ECO:0007669"/>
    <property type="project" value="InterPro"/>
</dbReference>
<dbReference type="GO" id="GO:0016614">
    <property type="term" value="F:oxidoreductase activity, acting on CH-OH group of donors"/>
    <property type="evidence" value="ECO:0007669"/>
    <property type="project" value="InterPro"/>
</dbReference>
<comment type="similarity">
    <text evidence="2">Belongs to the GMC oxidoreductase family.</text>
</comment>
<evidence type="ECO:0000256" key="1">
    <source>
        <dbReference type="ARBA" id="ARBA00001974"/>
    </source>
</evidence>
<organism evidence="7 8">
    <name type="scientific">Zavarzinia aquatilis</name>
    <dbReference type="NCBI Taxonomy" id="2211142"/>
    <lineage>
        <taxon>Bacteria</taxon>
        <taxon>Pseudomonadati</taxon>
        <taxon>Pseudomonadota</taxon>
        <taxon>Alphaproteobacteria</taxon>
        <taxon>Rhodospirillales</taxon>
        <taxon>Zavarziniaceae</taxon>
        <taxon>Zavarzinia</taxon>
    </lineage>
</organism>
<dbReference type="Proteomes" id="UP000245461">
    <property type="component" value="Unassembled WGS sequence"/>
</dbReference>
<dbReference type="PROSITE" id="PS00624">
    <property type="entry name" value="GMC_OXRED_2"/>
    <property type="match status" value="1"/>
</dbReference>
<keyword evidence="3" id="KW-0285">Flavoprotein</keyword>
<proteinExistence type="inferred from homology"/>